<evidence type="ECO:0000259" key="5">
    <source>
        <dbReference type="PROSITE" id="PS50075"/>
    </source>
</evidence>
<gene>
    <name evidence="6" type="ORF">ASPVEDRAFT_177948</name>
</gene>
<dbReference type="InterPro" id="IPR001242">
    <property type="entry name" value="Condensation_dom"/>
</dbReference>
<accession>A0A1L9Q0W8</accession>
<dbReference type="GO" id="GO:0016874">
    <property type="term" value="F:ligase activity"/>
    <property type="evidence" value="ECO:0007669"/>
    <property type="project" value="UniProtKB-KW"/>
</dbReference>
<dbReference type="Gene3D" id="3.40.50.12780">
    <property type="entry name" value="N-terminal domain of ligase-like"/>
    <property type="match status" value="1"/>
</dbReference>
<dbReference type="Pfam" id="PF00501">
    <property type="entry name" value="AMP-binding"/>
    <property type="match status" value="1"/>
</dbReference>
<dbReference type="InterPro" id="IPR010071">
    <property type="entry name" value="AA_adenyl_dom"/>
</dbReference>
<protein>
    <recommendedName>
        <fullName evidence="5">Carrier domain-containing protein</fullName>
    </recommendedName>
</protein>
<sequence>MAVSTSQVPTDVLSLVHGQLDDRLQVGKDVPSILEQVQDAWASVLGIDPGKIRADDSFVSLGGNLISALRCVEKCAALGIRVTVGDIFQSQTIAGLIENHAPHESRLQGDLTKCVRLSPIQELFLTANPVEYGQYNQTVVLRLNQPMTPEDILAAANSLVKRHAMLRARFTMSPDGEWTQMVTEETTQSFRCQHHQIASAVEIQDINACSSRSLNIHDGPLWIVSLMDESNGTGQYLSLIVHQLVVDAGSWSVILADLKRLLESGTSPQGSSKPFLTWVSEQAQYAEANLLQRKALPASHISEAEQVNEYECSGIPNTVDDSNLYSFTLDKSITNSLLGDANNPLNTEPSEIIQGCILYAFTQVFTDRPAPTIYVEGHGREPWTDTIDLGSTVGWFTTISPTYIETAPDEALTGLIMRTRGSRRQLPANGWAYFTSRMLKQDGRKAFDARRPFEILFRYTDITNLSYGTDSPFSVKSVHIPGATSGGMQRLSLVEVNALAGSNGLVVDIRINKHMENQQRLQQWVGICENTIKDAVVELNVLCLKHKLSDYAVREERLRYLVENLLHGAASIEDIYPCTPSQRGILLSQLRDPQQYYNRYTVEVLPANGRPAVDPWQLARAWKRVVARHAALRTILVTVNNDDILDQLVLKDYAPEVPIILEAGMTDFAQGRKQDYSNRADDLRPTTKATIYVEPNGRVILDMTISHMFVDATSLQVLMRDLTLAYGGNLDLANRPLFKDFVLEIGEQSDKDQYWKRYLEGVKPCHILSNNTLLAAPLPSTHAKMQYIRMEQFLETRELKAFCARHGLLLTNILHVAWGLVIRCYTAMDNICFSYTTSGRERAVPGIKDCVGLFVNVLIRRLTFDDEQPVLDVLQSTQKSFLESLAHQDCSFANIQHSANLVGQSIFDSSLSIHYHEAAEKKAVNPAIILRRLDADGITEYPIVLNIAVDQEDVELILSYWNTAMTRDFATTIAQTYHQVIMEILQGQCRVGEIDILPPVSRNQIAKWNQNVPQEFMGCVHDLVDAHVVQTPQATAVCSWDGCMTYKELDNMSTRLAADLVIHGVGPGVFVPVCLEKSKWVPVAVLAVLKAGGAFLLLDLSVPQYRLREMCLSLEVSLVIVSGKSTALAPVLAPDWIVLSETYLGGDQDRCNTKVTNADISPQSPAFVLFTSGSTGKPKAIVTEHRASCSQLADHGRIFRLGPASRVLQFSSHSFDVACIDILSSLCTGACLCIPSEEARLNRLSEVAASFGVTYMCTTPSVARLLDQAMIPTLKTIVLAGEPACRNDIVTWGSRLIIGYGPAEGGIATVRSPVSLDQEITNIGKAIPGARTWIVNGDNHNQLLPPGAAGELLIEGPVLFRGYHNDPEKTQCNLISSPAWSSLFDIPAHHRFYKTGDIVHYADDGSLVFQGRRDDQVKLRGQRIELQEVQHYVKQSFADVDEAVADIIKPHGDVQQEALICFVLPLDAEKRRVASQNHPQMPFLPPSETFRTEARAAVAKLQELVPQFMVPAIFLPLAYLPVTSSGKVDRKAIRKKAQGLTILDMEPYSVAQLTRRGPSGQVEETLHAVASSLLNQPPDSLGVDDDLFRRGLDSISLIRYVGLLKREGLQLSVSDVFNHPRISDLALLVKDVEPQSKGDSDGPRKGMIRFRALQGMAHSLKGPLRFEIPFDMATVVDILPTTGFQREYLRGSHQAYFAIHLSGHPNLVRLQAALRAVLESHSSLRTSFVSVNDTIIQVVQHPFDFSVREIAAKDQDCKLDVHQVCREDVAVPVPCGRQYFQPFLIRETKDHSTLVLRLSHAQYDGWSIPLLMRDISRCYCDDQLVPPPTFSDFMATRESLLNSPSTYETWASILRGSSMTFIPTSGLSESPNSDDQDAIIERQCTVSMRDSPAATVAILHKAAWCLVLARWADTRDLVFGQVVSGRNLPMDGIEELVGPCVNMIPVRIKLEDAWTVQDLLDTLLQQHIQSLEIEAVDLEDIVERSTAWPKGTCFGSVVQHQNIPGLDGPPFSLGELSGRLAIHAFNYLPAYPVIYSEPTGDDQLTLRITANSRLMDAETVSALLKDFKDILIRLPSSLDQIITALE</sequence>
<feature type="domain" description="Carrier" evidence="5">
    <location>
        <begin position="1557"/>
        <end position="1633"/>
    </location>
</feature>
<dbReference type="CDD" id="cd19542">
    <property type="entry name" value="CT_NRPS-like"/>
    <property type="match status" value="2"/>
</dbReference>
<dbReference type="InterPro" id="IPR045851">
    <property type="entry name" value="AMP-bd_C_sf"/>
</dbReference>
<dbReference type="RefSeq" id="XP_040673128.1">
    <property type="nucleotide sequence ID" value="XM_040808802.1"/>
</dbReference>
<dbReference type="VEuPathDB" id="FungiDB:ASPVEDRAFT_177948"/>
<dbReference type="GO" id="GO:0031177">
    <property type="term" value="F:phosphopantetheine binding"/>
    <property type="evidence" value="ECO:0007669"/>
    <property type="project" value="InterPro"/>
</dbReference>
<dbReference type="Pfam" id="PF00668">
    <property type="entry name" value="Condensation"/>
    <property type="match status" value="3"/>
</dbReference>
<dbReference type="PROSITE" id="PS00455">
    <property type="entry name" value="AMP_BINDING"/>
    <property type="match status" value="1"/>
</dbReference>
<name>A0A1L9Q0W8_ASPVE</name>
<dbReference type="InterPro" id="IPR000873">
    <property type="entry name" value="AMP-dep_synth/lig_dom"/>
</dbReference>
<dbReference type="Gene3D" id="1.10.1200.10">
    <property type="entry name" value="ACP-like"/>
    <property type="match status" value="2"/>
</dbReference>
<evidence type="ECO:0000313" key="7">
    <source>
        <dbReference type="Proteomes" id="UP000184073"/>
    </source>
</evidence>
<dbReference type="Gene3D" id="3.30.559.10">
    <property type="entry name" value="Chloramphenicol acetyltransferase-like domain"/>
    <property type="match status" value="3"/>
</dbReference>
<dbReference type="Pfam" id="PF00550">
    <property type="entry name" value="PP-binding"/>
    <property type="match status" value="2"/>
</dbReference>
<dbReference type="PROSITE" id="PS50075">
    <property type="entry name" value="CARRIER"/>
    <property type="match status" value="2"/>
</dbReference>
<dbReference type="CDD" id="cd05918">
    <property type="entry name" value="A_NRPS_SidN3_like"/>
    <property type="match status" value="1"/>
</dbReference>
<dbReference type="InterPro" id="IPR020845">
    <property type="entry name" value="AMP-binding_CS"/>
</dbReference>
<keyword evidence="3" id="KW-0436">Ligase</keyword>
<dbReference type="PANTHER" id="PTHR45527">
    <property type="entry name" value="NONRIBOSOMAL PEPTIDE SYNTHETASE"/>
    <property type="match status" value="1"/>
</dbReference>
<dbReference type="GeneID" id="63724313"/>
<dbReference type="GO" id="GO:0044550">
    <property type="term" value="P:secondary metabolite biosynthetic process"/>
    <property type="evidence" value="ECO:0007669"/>
    <property type="project" value="TreeGrafter"/>
</dbReference>
<dbReference type="GO" id="GO:0005737">
    <property type="term" value="C:cytoplasm"/>
    <property type="evidence" value="ECO:0007669"/>
    <property type="project" value="TreeGrafter"/>
</dbReference>
<feature type="domain" description="Carrier" evidence="5">
    <location>
        <begin position="28"/>
        <end position="104"/>
    </location>
</feature>
<dbReference type="SMART" id="SM00823">
    <property type="entry name" value="PKS_PP"/>
    <property type="match status" value="2"/>
</dbReference>
<dbReference type="EMBL" id="KV878137">
    <property type="protein sequence ID" value="OJJ07366.1"/>
    <property type="molecule type" value="Genomic_DNA"/>
</dbReference>
<dbReference type="InterPro" id="IPR036736">
    <property type="entry name" value="ACP-like_sf"/>
</dbReference>
<dbReference type="SUPFAM" id="SSF47336">
    <property type="entry name" value="ACP-like"/>
    <property type="match status" value="2"/>
</dbReference>
<dbReference type="Gene3D" id="3.30.559.30">
    <property type="entry name" value="Nonribosomal peptide synthetase, condensation domain"/>
    <property type="match status" value="3"/>
</dbReference>
<evidence type="ECO:0000256" key="2">
    <source>
        <dbReference type="ARBA" id="ARBA00022553"/>
    </source>
</evidence>
<evidence type="ECO:0000256" key="1">
    <source>
        <dbReference type="ARBA" id="ARBA00022450"/>
    </source>
</evidence>
<dbReference type="InterPro" id="IPR023213">
    <property type="entry name" value="CAT-like_dom_sf"/>
</dbReference>
<dbReference type="SUPFAM" id="SSF56801">
    <property type="entry name" value="Acetyl-CoA synthetase-like"/>
    <property type="match status" value="1"/>
</dbReference>
<dbReference type="InterPro" id="IPR042099">
    <property type="entry name" value="ANL_N_sf"/>
</dbReference>
<evidence type="ECO:0000256" key="3">
    <source>
        <dbReference type="ARBA" id="ARBA00022598"/>
    </source>
</evidence>
<dbReference type="STRING" id="1036611.A0A1L9Q0W8"/>
<dbReference type="SUPFAM" id="SSF52777">
    <property type="entry name" value="CoA-dependent acyltransferases"/>
    <property type="match status" value="6"/>
</dbReference>
<dbReference type="InterPro" id="IPR009081">
    <property type="entry name" value="PP-bd_ACP"/>
</dbReference>
<keyword evidence="1" id="KW-0596">Phosphopantetheine</keyword>
<keyword evidence="2" id="KW-0597">Phosphoprotein</keyword>
<proteinExistence type="inferred from homology"/>
<dbReference type="Gene3D" id="3.30.300.30">
    <property type="match status" value="1"/>
</dbReference>
<comment type="similarity">
    <text evidence="4">Belongs to the NRP synthetase family.</text>
</comment>
<dbReference type="NCBIfam" id="TIGR01733">
    <property type="entry name" value="AA-adenyl-dom"/>
    <property type="match status" value="1"/>
</dbReference>
<reference evidence="7" key="1">
    <citation type="journal article" date="2017" name="Genome Biol.">
        <title>Comparative genomics reveals high biological diversity and specific adaptations in the industrially and medically important fungal genus Aspergillus.</title>
        <authorList>
            <person name="de Vries R.P."/>
            <person name="Riley R."/>
            <person name="Wiebenga A."/>
            <person name="Aguilar-Osorio G."/>
            <person name="Amillis S."/>
            <person name="Uchima C.A."/>
            <person name="Anderluh G."/>
            <person name="Asadollahi M."/>
            <person name="Askin M."/>
            <person name="Barry K."/>
            <person name="Battaglia E."/>
            <person name="Bayram O."/>
            <person name="Benocci T."/>
            <person name="Braus-Stromeyer S.A."/>
            <person name="Caldana C."/>
            <person name="Canovas D."/>
            <person name="Cerqueira G.C."/>
            <person name="Chen F."/>
            <person name="Chen W."/>
            <person name="Choi C."/>
            <person name="Clum A."/>
            <person name="Dos Santos R.A."/>
            <person name="Damasio A.R."/>
            <person name="Diallinas G."/>
            <person name="Emri T."/>
            <person name="Fekete E."/>
            <person name="Flipphi M."/>
            <person name="Freyberg S."/>
            <person name="Gallo A."/>
            <person name="Gournas C."/>
            <person name="Habgood R."/>
            <person name="Hainaut M."/>
            <person name="Harispe M.L."/>
            <person name="Henrissat B."/>
            <person name="Hilden K.S."/>
            <person name="Hope R."/>
            <person name="Hossain A."/>
            <person name="Karabika E."/>
            <person name="Karaffa L."/>
            <person name="Karanyi Z."/>
            <person name="Krasevec N."/>
            <person name="Kuo A."/>
            <person name="Kusch H."/>
            <person name="LaButti K."/>
            <person name="Lagendijk E.L."/>
            <person name="Lapidus A."/>
            <person name="Levasseur A."/>
            <person name="Lindquist E."/>
            <person name="Lipzen A."/>
            <person name="Logrieco A.F."/>
            <person name="MacCabe A."/>
            <person name="Maekelae M.R."/>
            <person name="Malavazi I."/>
            <person name="Melin P."/>
            <person name="Meyer V."/>
            <person name="Mielnichuk N."/>
            <person name="Miskei M."/>
            <person name="Molnar A.P."/>
            <person name="Mule G."/>
            <person name="Ngan C.Y."/>
            <person name="Orejas M."/>
            <person name="Orosz E."/>
            <person name="Ouedraogo J.P."/>
            <person name="Overkamp K.M."/>
            <person name="Park H.-S."/>
            <person name="Perrone G."/>
            <person name="Piumi F."/>
            <person name="Punt P.J."/>
            <person name="Ram A.F."/>
            <person name="Ramon A."/>
            <person name="Rauscher S."/>
            <person name="Record E."/>
            <person name="Riano-Pachon D.M."/>
            <person name="Robert V."/>
            <person name="Roehrig J."/>
            <person name="Ruller R."/>
            <person name="Salamov A."/>
            <person name="Salih N.S."/>
            <person name="Samson R.A."/>
            <person name="Sandor E."/>
            <person name="Sanguinetti M."/>
            <person name="Schuetze T."/>
            <person name="Sepcic K."/>
            <person name="Shelest E."/>
            <person name="Sherlock G."/>
            <person name="Sophianopoulou V."/>
            <person name="Squina F.M."/>
            <person name="Sun H."/>
            <person name="Susca A."/>
            <person name="Todd R.B."/>
            <person name="Tsang A."/>
            <person name="Unkles S.E."/>
            <person name="van de Wiele N."/>
            <person name="van Rossen-Uffink D."/>
            <person name="Oliveira J.V."/>
            <person name="Vesth T.C."/>
            <person name="Visser J."/>
            <person name="Yu J.-H."/>
            <person name="Zhou M."/>
            <person name="Andersen M.R."/>
            <person name="Archer D.B."/>
            <person name="Baker S.E."/>
            <person name="Benoit I."/>
            <person name="Brakhage A.A."/>
            <person name="Braus G.H."/>
            <person name="Fischer R."/>
            <person name="Frisvad J.C."/>
            <person name="Goldman G.H."/>
            <person name="Houbraken J."/>
            <person name="Oakley B."/>
            <person name="Pocsi I."/>
            <person name="Scazzocchio C."/>
            <person name="Seiboth B."/>
            <person name="vanKuyk P.A."/>
            <person name="Wortman J."/>
            <person name="Dyer P.S."/>
            <person name="Grigoriev I.V."/>
        </authorList>
    </citation>
    <scope>NUCLEOTIDE SEQUENCE [LARGE SCALE GENOMIC DNA]</scope>
    <source>
        <strain evidence="7">CBS 583.65</strain>
    </source>
</reference>
<keyword evidence="7" id="KW-1185">Reference proteome</keyword>
<organism evidence="6 7">
    <name type="scientific">Aspergillus versicolor CBS 583.65</name>
    <dbReference type="NCBI Taxonomy" id="1036611"/>
    <lineage>
        <taxon>Eukaryota</taxon>
        <taxon>Fungi</taxon>
        <taxon>Dikarya</taxon>
        <taxon>Ascomycota</taxon>
        <taxon>Pezizomycotina</taxon>
        <taxon>Eurotiomycetes</taxon>
        <taxon>Eurotiomycetidae</taxon>
        <taxon>Eurotiales</taxon>
        <taxon>Aspergillaceae</taxon>
        <taxon>Aspergillus</taxon>
        <taxon>Aspergillus subgen. Nidulantes</taxon>
    </lineage>
</organism>
<dbReference type="FunFam" id="3.30.300.30:FF:000015">
    <property type="entry name" value="Nonribosomal peptide synthase SidD"/>
    <property type="match status" value="1"/>
</dbReference>
<evidence type="ECO:0000313" key="6">
    <source>
        <dbReference type="EMBL" id="OJJ07366.1"/>
    </source>
</evidence>
<dbReference type="OrthoDB" id="416786at2759"/>
<dbReference type="PANTHER" id="PTHR45527:SF16">
    <property type="entry name" value="NONRIBOSOMAL PEPTIDE SYNTHASE ATNA-RELATED"/>
    <property type="match status" value="1"/>
</dbReference>
<dbReference type="Proteomes" id="UP000184073">
    <property type="component" value="Unassembled WGS sequence"/>
</dbReference>
<dbReference type="InterPro" id="IPR020806">
    <property type="entry name" value="PKS_PP-bd"/>
</dbReference>
<evidence type="ECO:0000256" key="4">
    <source>
        <dbReference type="ARBA" id="ARBA00029454"/>
    </source>
</evidence>
<dbReference type="GO" id="GO:0043041">
    <property type="term" value="P:amino acid activation for nonribosomal peptide biosynthetic process"/>
    <property type="evidence" value="ECO:0007669"/>
    <property type="project" value="TreeGrafter"/>
</dbReference>